<name>A0A6G0YKM5_APHCR</name>
<keyword evidence="2" id="KW-0695">RNA-directed DNA polymerase</keyword>
<keyword evidence="1" id="KW-0812">Transmembrane</keyword>
<reference evidence="2 3" key="1">
    <citation type="submission" date="2019-08" db="EMBL/GenBank/DDBJ databases">
        <title>Whole genome of Aphis craccivora.</title>
        <authorList>
            <person name="Voronova N.V."/>
            <person name="Shulinski R.S."/>
            <person name="Bandarenka Y.V."/>
            <person name="Zhorov D.G."/>
            <person name="Warner D."/>
        </authorList>
    </citation>
    <scope>NUCLEOTIDE SEQUENCE [LARGE SCALE GENOMIC DNA]</scope>
    <source>
        <strain evidence="2">180601</strain>
        <tissue evidence="2">Whole Body</tissue>
    </source>
</reference>
<protein>
    <submittedName>
        <fullName evidence="2">Reverse transcriptase domain-containing protein</fullName>
    </submittedName>
</protein>
<feature type="transmembrane region" description="Helical" evidence="1">
    <location>
        <begin position="102"/>
        <end position="121"/>
    </location>
</feature>
<dbReference type="GO" id="GO:0003964">
    <property type="term" value="F:RNA-directed DNA polymerase activity"/>
    <property type="evidence" value="ECO:0007669"/>
    <property type="project" value="UniProtKB-KW"/>
</dbReference>
<evidence type="ECO:0000313" key="2">
    <source>
        <dbReference type="EMBL" id="KAF0757794.1"/>
    </source>
</evidence>
<organism evidence="2 3">
    <name type="scientific">Aphis craccivora</name>
    <name type="common">Cowpea aphid</name>
    <dbReference type="NCBI Taxonomy" id="307492"/>
    <lineage>
        <taxon>Eukaryota</taxon>
        <taxon>Metazoa</taxon>
        <taxon>Ecdysozoa</taxon>
        <taxon>Arthropoda</taxon>
        <taxon>Hexapoda</taxon>
        <taxon>Insecta</taxon>
        <taxon>Pterygota</taxon>
        <taxon>Neoptera</taxon>
        <taxon>Paraneoptera</taxon>
        <taxon>Hemiptera</taxon>
        <taxon>Sternorrhyncha</taxon>
        <taxon>Aphidomorpha</taxon>
        <taxon>Aphidoidea</taxon>
        <taxon>Aphididae</taxon>
        <taxon>Aphidini</taxon>
        <taxon>Aphis</taxon>
        <taxon>Aphis</taxon>
    </lineage>
</organism>
<dbReference type="Proteomes" id="UP000478052">
    <property type="component" value="Unassembled WGS sequence"/>
</dbReference>
<dbReference type="EMBL" id="VUJU01003469">
    <property type="protein sequence ID" value="KAF0757794.1"/>
    <property type="molecule type" value="Genomic_DNA"/>
</dbReference>
<evidence type="ECO:0000313" key="3">
    <source>
        <dbReference type="Proteomes" id="UP000478052"/>
    </source>
</evidence>
<keyword evidence="1" id="KW-1133">Transmembrane helix</keyword>
<keyword evidence="1" id="KW-0472">Membrane</keyword>
<keyword evidence="3" id="KW-1185">Reference proteome</keyword>
<keyword evidence="2" id="KW-0808">Transferase</keyword>
<sequence>MYRRITFSSINNLNFLHSSKLLIFADDFKLFLQIHSTNNVILLQMDLNILSDWYTINKLPLNIEKFKVIIFSRFRARLITFNNSFLIRVQEINDIRSHNSRWMIVNSASFIFFFYLLWVYGNSTCVKAFPHYIYVDIRYDDIRRNY</sequence>
<accession>A0A6G0YKM5</accession>
<evidence type="ECO:0000256" key="1">
    <source>
        <dbReference type="SAM" id="Phobius"/>
    </source>
</evidence>
<proteinExistence type="predicted"/>
<gene>
    <name evidence="2" type="ORF">FWK35_00021313</name>
</gene>
<dbReference type="OrthoDB" id="10056483at2759"/>
<keyword evidence="2" id="KW-0548">Nucleotidyltransferase</keyword>
<dbReference type="AlphaFoldDB" id="A0A6G0YKM5"/>
<comment type="caution">
    <text evidence="2">The sequence shown here is derived from an EMBL/GenBank/DDBJ whole genome shotgun (WGS) entry which is preliminary data.</text>
</comment>